<sequence>SQSITIDPGMSQTIHISTHTSPIDSLISEKFRPKEILCNGSQSRTGSSNLRQFRNLTSVNLHQLSFLPQSLDNNSCELHSKDVTRDTSHVRNTSPDRSPPQNVIPDRSHPKQVISH</sequence>
<evidence type="ECO:0000313" key="2">
    <source>
        <dbReference type="EMBL" id="CEK67284.1"/>
    </source>
</evidence>
<gene>
    <name evidence="2" type="primary">ORF62072</name>
</gene>
<reference evidence="2" key="1">
    <citation type="submission" date="2014-12" db="EMBL/GenBank/DDBJ databases">
        <title>Insight into the proteome of Arion vulgaris.</title>
        <authorList>
            <person name="Aradska J."/>
            <person name="Bulat T."/>
            <person name="Smidak R."/>
            <person name="Sarate P."/>
            <person name="Gangsoo J."/>
            <person name="Sialana F."/>
            <person name="Bilban M."/>
            <person name="Lubec G."/>
        </authorList>
    </citation>
    <scope>NUCLEOTIDE SEQUENCE</scope>
    <source>
        <tissue evidence="2">Skin</tissue>
    </source>
</reference>
<proteinExistence type="predicted"/>
<accession>A0A0B6ZF88</accession>
<protein>
    <submittedName>
        <fullName evidence="2">Uncharacterized protein</fullName>
    </submittedName>
</protein>
<organism evidence="2">
    <name type="scientific">Arion vulgaris</name>
    <dbReference type="NCBI Taxonomy" id="1028688"/>
    <lineage>
        <taxon>Eukaryota</taxon>
        <taxon>Metazoa</taxon>
        <taxon>Spiralia</taxon>
        <taxon>Lophotrochozoa</taxon>
        <taxon>Mollusca</taxon>
        <taxon>Gastropoda</taxon>
        <taxon>Heterobranchia</taxon>
        <taxon>Euthyneura</taxon>
        <taxon>Panpulmonata</taxon>
        <taxon>Eupulmonata</taxon>
        <taxon>Stylommatophora</taxon>
        <taxon>Helicina</taxon>
        <taxon>Arionoidea</taxon>
        <taxon>Arionidae</taxon>
        <taxon>Arion</taxon>
    </lineage>
</organism>
<dbReference type="EMBL" id="HACG01020419">
    <property type="protein sequence ID" value="CEK67284.1"/>
    <property type="molecule type" value="Transcribed_RNA"/>
</dbReference>
<evidence type="ECO:0000256" key="1">
    <source>
        <dbReference type="SAM" id="MobiDB-lite"/>
    </source>
</evidence>
<feature type="region of interest" description="Disordered" evidence="1">
    <location>
        <begin position="75"/>
        <end position="116"/>
    </location>
</feature>
<dbReference type="AlphaFoldDB" id="A0A0B6ZF88"/>
<feature type="compositionally biased region" description="Basic and acidic residues" evidence="1">
    <location>
        <begin position="78"/>
        <end position="89"/>
    </location>
</feature>
<feature type="compositionally biased region" description="Polar residues" evidence="1">
    <location>
        <begin position="90"/>
        <end position="101"/>
    </location>
</feature>
<feature type="non-terminal residue" evidence="2">
    <location>
        <position position="1"/>
    </location>
</feature>
<name>A0A0B6ZF88_9EUPU</name>
<feature type="non-terminal residue" evidence="2">
    <location>
        <position position="116"/>
    </location>
</feature>